<name>A0ABP9PZD6_9ACTN</name>
<dbReference type="EMBL" id="BAABKG010000005">
    <property type="protein sequence ID" value="GAA5154726.1"/>
    <property type="molecule type" value="Genomic_DNA"/>
</dbReference>
<keyword evidence="2" id="KW-1185">Reference proteome</keyword>
<proteinExistence type="predicted"/>
<evidence type="ECO:0000313" key="2">
    <source>
        <dbReference type="Proteomes" id="UP001500221"/>
    </source>
</evidence>
<accession>A0ABP9PZD6</accession>
<sequence>MSGRPTRVVGIDPGPTPGVVRLTFDQAAGGRLVEHDVVQCSAGVLPVLLPALLEDLGPDDVVAVERFVTRGRLNTAQQITAAQVVQVEQLCQLSGYLPRGGVVHLRSAGQVKPWATDARLDRLGGKHGGLLKALAGMQHARDAARHALFAAVRDAGIPDPMSKEFRQ</sequence>
<protein>
    <submittedName>
        <fullName evidence="1">Uncharacterized protein</fullName>
    </submittedName>
</protein>
<gene>
    <name evidence="1" type="ORF">GCM10023340_38750</name>
</gene>
<organism evidence="1 2">
    <name type="scientific">Nocardioides marinquilinus</name>
    <dbReference type="NCBI Taxonomy" id="1210400"/>
    <lineage>
        <taxon>Bacteria</taxon>
        <taxon>Bacillati</taxon>
        <taxon>Actinomycetota</taxon>
        <taxon>Actinomycetes</taxon>
        <taxon>Propionibacteriales</taxon>
        <taxon>Nocardioidaceae</taxon>
        <taxon>Nocardioides</taxon>
    </lineage>
</organism>
<dbReference type="RefSeq" id="WP_345462627.1">
    <property type="nucleotide sequence ID" value="NZ_BAABKG010000005.1"/>
</dbReference>
<dbReference type="Proteomes" id="UP001500221">
    <property type="component" value="Unassembled WGS sequence"/>
</dbReference>
<comment type="caution">
    <text evidence="1">The sequence shown here is derived from an EMBL/GenBank/DDBJ whole genome shotgun (WGS) entry which is preliminary data.</text>
</comment>
<evidence type="ECO:0000313" key="1">
    <source>
        <dbReference type="EMBL" id="GAA5154726.1"/>
    </source>
</evidence>
<reference evidence="2" key="1">
    <citation type="journal article" date="2019" name="Int. J. Syst. Evol. Microbiol.">
        <title>The Global Catalogue of Microorganisms (GCM) 10K type strain sequencing project: providing services to taxonomists for standard genome sequencing and annotation.</title>
        <authorList>
            <consortium name="The Broad Institute Genomics Platform"/>
            <consortium name="The Broad Institute Genome Sequencing Center for Infectious Disease"/>
            <person name="Wu L."/>
            <person name="Ma J."/>
        </authorList>
    </citation>
    <scope>NUCLEOTIDE SEQUENCE [LARGE SCALE GENOMIC DNA]</scope>
    <source>
        <strain evidence="2">JCM 18459</strain>
    </source>
</reference>